<dbReference type="Gene3D" id="3.40.50.2300">
    <property type="match status" value="1"/>
</dbReference>
<reference evidence="3 4" key="1">
    <citation type="submission" date="2018-03" db="EMBL/GenBank/DDBJ databases">
        <title>Genomic Encyclopedia of Archaeal and Bacterial Type Strains, Phase II (KMG-II): from individual species to whole genera.</title>
        <authorList>
            <person name="Goeker M."/>
        </authorList>
    </citation>
    <scope>NUCLEOTIDE SEQUENCE [LARGE SCALE GENOMIC DNA]</scope>
    <source>
        <strain evidence="3 4">DSM 28229</strain>
    </source>
</reference>
<evidence type="ECO:0000313" key="4">
    <source>
        <dbReference type="Proteomes" id="UP000245535"/>
    </source>
</evidence>
<accession>A0A315ZBH8</accession>
<evidence type="ECO:0000313" key="3">
    <source>
        <dbReference type="EMBL" id="PWJ42423.1"/>
    </source>
</evidence>
<sequence length="143" mass="16501">MKLKRILLVDDREVDNYINTIILEETGLAENIDSCKNGNDAINYLKTQINGQYPKPDIIFLDINMPLMNGWEFLETYEKLDLDLHGGKVIIMLTTSLNPDDAEKAKKYKHLNAFKSKPMTKEMFIEIVETFITESNNNEVTNQ</sequence>
<dbReference type="PANTHER" id="PTHR44520">
    <property type="entry name" value="RESPONSE REGULATOR RCP1-RELATED"/>
    <property type="match status" value="1"/>
</dbReference>
<dbReference type="RefSeq" id="WP_109619353.1">
    <property type="nucleotide sequence ID" value="NZ_QGDO01000003.1"/>
</dbReference>
<dbReference type="Pfam" id="PF00072">
    <property type="entry name" value="Response_reg"/>
    <property type="match status" value="1"/>
</dbReference>
<dbReference type="EMBL" id="QGDO01000003">
    <property type="protein sequence ID" value="PWJ42423.1"/>
    <property type="molecule type" value="Genomic_DNA"/>
</dbReference>
<feature type="domain" description="Response regulatory" evidence="2">
    <location>
        <begin position="5"/>
        <end position="132"/>
    </location>
</feature>
<keyword evidence="4" id="KW-1185">Reference proteome</keyword>
<dbReference type="AlphaFoldDB" id="A0A315ZBH8"/>
<dbReference type="InterPro" id="IPR011006">
    <property type="entry name" value="CheY-like_superfamily"/>
</dbReference>
<comment type="caution">
    <text evidence="3">The sequence shown here is derived from an EMBL/GenBank/DDBJ whole genome shotgun (WGS) entry which is preliminary data.</text>
</comment>
<dbReference type="GO" id="GO:0000160">
    <property type="term" value="P:phosphorelay signal transduction system"/>
    <property type="evidence" value="ECO:0007669"/>
    <property type="project" value="InterPro"/>
</dbReference>
<dbReference type="InterPro" id="IPR052893">
    <property type="entry name" value="TCS_response_regulator"/>
</dbReference>
<dbReference type="SUPFAM" id="SSF52172">
    <property type="entry name" value="CheY-like"/>
    <property type="match status" value="1"/>
</dbReference>
<organism evidence="3 4">
    <name type="scientific">Sediminitomix flava</name>
    <dbReference type="NCBI Taxonomy" id="379075"/>
    <lineage>
        <taxon>Bacteria</taxon>
        <taxon>Pseudomonadati</taxon>
        <taxon>Bacteroidota</taxon>
        <taxon>Cytophagia</taxon>
        <taxon>Cytophagales</taxon>
        <taxon>Flammeovirgaceae</taxon>
        <taxon>Sediminitomix</taxon>
    </lineage>
</organism>
<protein>
    <submittedName>
        <fullName evidence="3">CheY-like chemotaxis protein</fullName>
    </submittedName>
</protein>
<dbReference type="Proteomes" id="UP000245535">
    <property type="component" value="Unassembled WGS sequence"/>
</dbReference>
<dbReference type="PANTHER" id="PTHR44520:SF2">
    <property type="entry name" value="RESPONSE REGULATOR RCP1"/>
    <property type="match status" value="1"/>
</dbReference>
<name>A0A315ZBH8_SEDFL</name>
<dbReference type="OrthoDB" id="1524091at2"/>
<dbReference type="InterPro" id="IPR001789">
    <property type="entry name" value="Sig_transdc_resp-reg_receiver"/>
</dbReference>
<evidence type="ECO:0000256" key="1">
    <source>
        <dbReference type="PROSITE-ProRule" id="PRU00169"/>
    </source>
</evidence>
<dbReference type="SMART" id="SM00448">
    <property type="entry name" value="REC"/>
    <property type="match status" value="1"/>
</dbReference>
<evidence type="ECO:0000259" key="2">
    <source>
        <dbReference type="PROSITE" id="PS50110"/>
    </source>
</evidence>
<proteinExistence type="predicted"/>
<gene>
    <name evidence="3" type="ORF">BC781_103675</name>
</gene>
<dbReference type="PROSITE" id="PS50110">
    <property type="entry name" value="RESPONSE_REGULATORY"/>
    <property type="match status" value="1"/>
</dbReference>
<feature type="modified residue" description="4-aspartylphosphate" evidence="1">
    <location>
        <position position="62"/>
    </location>
</feature>
<keyword evidence="1" id="KW-0597">Phosphoprotein</keyword>